<dbReference type="RefSeq" id="WP_100759070.1">
    <property type="nucleotide sequence ID" value="NZ_NPDT01000004.1"/>
</dbReference>
<comment type="caution">
    <text evidence="1">The sequence shown here is derived from an EMBL/GenBank/DDBJ whole genome shotgun (WGS) entry which is preliminary data.</text>
</comment>
<gene>
    <name evidence="1" type="ORF">CH371_11805</name>
</gene>
<name>A0A2M9ZAY7_9LEPT</name>
<evidence type="ECO:0000313" key="2">
    <source>
        <dbReference type="Proteomes" id="UP000231912"/>
    </source>
</evidence>
<dbReference type="AlphaFoldDB" id="A0A2M9ZAY7"/>
<organism evidence="1 2">
    <name type="scientific">Leptospira wolffii</name>
    <dbReference type="NCBI Taxonomy" id="409998"/>
    <lineage>
        <taxon>Bacteria</taxon>
        <taxon>Pseudomonadati</taxon>
        <taxon>Spirochaetota</taxon>
        <taxon>Spirochaetia</taxon>
        <taxon>Leptospirales</taxon>
        <taxon>Leptospiraceae</taxon>
        <taxon>Leptospira</taxon>
    </lineage>
</organism>
<evidence type="ECO:0000313" key="1">
    <source>
        <dbReference type="EMBL" id="PJZ65611.1"/>
    </source>
</evidence>
<dbReference type="EMBL" id="NPDT01000004">
    <property type="protein sequence ID" value="PJZ65611.1"/>
    <property type="molecule type" value="Genomic_DNA"/>
</dbReference>
<reference evidence="1 2" key="1">
    <citation type="submission" date="2017-07" db="EMBL/GenBank/DDBJ databases">
        <title>Leptospira spp. isolated from tropical soils.</title>
        <authorList>
            <person name="Thibeaux R."/>
            <person name="Iraola G."/>
            <person name="Ferres I."/>
            <person name="Bierque E."/>
            <person name="Girault D."/>
            <person name="Soupe-Gilbert M.-E."/>
            <person name="Picardeau M."/>
            <person name="Goarant C."/>
        </authorList>
    </citation>
    <scope>NUCLEOTIDE SEQUENCE [LARGE SCALE GENOMIC DNA]</scope>
    <source>
        <strain evidence="1 2">FH2-C-A2</strain>
    </source>
</reference>
<protein>
    <submittedName>
        <fullName evidence="1">Uncharacterized protein</fullName>
    </submittedName>
</protein>
<sequence length="200" mass="23340">MSSIKFAVLILCLGLFTCKSVGKPIRNLFRSQEWKTVVNPDEAYIVGNNGDQIVEKDLKQALHYNKTEDHPELCVVFSEKNKNVKFIFSGADSKDFREKPLLKIAEYTYSVNLGGREFFLKRYVHRDKLDKYDKGRPQLFITSDLNGIDTDEDVMEALNDDKRKKIDTDGFPFETPDISRCAWELYERQQFREESSRCCR</sequence>
<dbReference type="Proteomes" id="UP000231912">
    <property type="component" value="Unassembled WGS sequence"/>
</dbReference>
<proteinExistence type="predicted"/>
<accession>A0A2M9ZAY7</accession>